<feature type="chain" id="PRO_5047217069" evidence="1">
    <location>
        <begin position="21"/>
        <end position="131"/>
    </location>
</feature>
<feature type="signal peptide" evidence="1">
    <location>
        <begin position="1"/>
        <end position="20"/>
    </location>
</feature>
<evidence type="ECO:0000256" key="1">
    <source>
        <dbReference type="SAM" id="SignalP"/>
    </source>
</evidence>
<dbReference type="RefSeq" id="WP_283383117.1">
    <property type="nucleotide sequence ID" value="NZ_JASHIE010000016.1"/>
</dbReference>
<gene>
    <name evidence="2" type="ORF">QM481_20540</name>
</gene>
<reference evidence="2 3" key="1">
    <citation type="submission" date="2023-05" db="EMBL/GenBank/DDBJ databases">
        <title>Novel species of genus Flectobacillus isolated from stream in China.</title>
        <authorList>
            <person name="Lu H."/>
        </authorList>
    </citation>
    <scope>NUCLEOTIDE SEQUENCE [LARGE SCALE GENOMIC DNA]</scope>
    <source>
        <strain evidence="2 3">LFS242W</strain>
    </source>
</reference>
<proteinExistence type="predicted"/>
<dbReference type="Proteomes" id="UP001225761">
    <property type="component" value="Unassembled WGS sequence"/>
</dbReference>
<accession>A0ABT6Z7Q7</accession>
<organism evidence="2 3">
    <name type="scientific">Flectobacillus rivi</name>
    <dbReference type="NCBI Taxonomy" id="2984209"/>
    <lineage>
        <taxon>Bacteria</taxon>
        <taxon>Pseudomonadati</taxon>
        <taxon>Bacteroidota</taxon>
        <taxon>Cytophagia</taxon>
        <taxon>Cytophagales</taxon>
        <taxon>Flectobacillaceae</taxon>
        <taxon>Flectobacillus</taxon>
    </lineage>
</organism>
<comment type="caution">
    <text evidence="2">The sequence shown here is derived from an EMBL/GenBank/DDBJ whole genome shotgun (WGS) entry which is preliminary data.</text>
</comment>
<evidence type="ECO:0000313" key="2">
    <source>
        <dbReference type="EMBL" id="MDI9876937.1"/>
    </source>
</evidence>
<protein>
    <submittedName>
        <fullName evidence="2">Uncharacterized protein</fullName>
    </submittedName>
</protein>
<sequence length="131" mass="14418">MKRLFFTLAIVLFIGHFVDAQNHNTLWCDKDMKLKNTHHFMLQKTTETGKLNAKMKWGAPNGGATFSAANLEITNGTCESCKPLGAIGSGNYEQNWVIKVTDPSKPVTFAWKTTGTINVCGTGKLVVPKPF</sequence>
<keyword evidence="1" id="KW-0732">Signal</keyword>
<dbReference type="EMBL" id="JASHIE010000016">
    <property type="protein sequence ID" value="MDI9876937.1"/>
    <property type="molecule type" value="Genomic_DNA"/>
</dbReference>
<evidence type="ECO:0000313" key="3">
    <source>
        <dbReference type="Proteomes" id="UP001225761"/>
    </source>
</evidence>
<name>A0ABT6Z7Q7_9BACT</name>
<keyword evidence="3" id="KW-1185">Reference proteome</keyword>